<dbReference type="InterPro" id="IPR003594">
    <property type="entry name" value="HATPase_dom"/>
</dbReference>
<dbReference type="InterPro" id="IPR001789">
    <property type="entry name" value="Sig_transdc_resp-reg_receiver"/>
</dbReference>
<comment type="catalytic activity">
    <reaction evidence="1">
        <text>ATP + protein L-histidine = ADP + protein N-phospho-L-histidine.</text>
        <dbReference type="EC" id="2.7.13.3"/>
    </reaction>
</comment>
<dbReference type="PRINTS" id="PR00344">
    <property type="entry name" value="BCTRLSENSOR"/>
</dbReference>
<dbReference type="SMART" id="SM00448">
    <property type="entry name" value="REC"/>
    <property type="match status" value="1"/>
</dbReference>
<evidence type="ECO:0000313" key="10">
    <source>
        <dbReference type="EMBL" id="KAK5695150.1"/>
    </source>
</evidence>
<dbReference type="Pfam" id="PF00512">
    <property type="entry name" value="HisKA"/>
    <property type="match status" value="1"/>
</dbReference>
<feature type="modified residue" description="4-aspartylphosphate" evidence="6">
    <location>
        <position position="986"/>
    </location>
</feature>
<dbReference type="CDD" id="cd17546">
    <property type="entry name" value="REC_hyHK_CKI1_RcsC-like"/>
    <property type="match status" value="1"/>
</dbReference>
<dbReference type="GO" id="GO:0000155">
    <property type="term" value="F:phosphorelay sensor kinase activity"/>
    <property type="evidence" value="ECO:0007669"/>
    <property type="project" value="InterPro"/>
</dbReference>
<dbReference type="InterPro" id="IPR036097">
    <property type="entry name" value="HisK_dim/P_sf"/>
</dbReference>
<proteinExistence type="predicted"/>
<feature type="compositionally biased region" description="Basic and acidic residues" evidence="7">
    <location>
        <begin position="530"/>
        <end position="549"/>
    </location>
</feature>
<keyword evidence="4" id="KW-0808">Transferase</keyword>
<dbReference type="GO" id="GO:0009927">
    <property type="term" value="F:histidine phosphotransfer kinase activity"/>
    <property type="evidence" value="ECO:0007669"/>
    <property type="project" value="TreeGrafter"/>
</dbReference>
<dbReference type="Gene3D" id="3.30.565.10">
    <property type="entry name" value="Histidine kinase-like ATPase, C-terminal domain"/>
    <property type="match status" value="1"/>
</dbReference>
<evidence type="ECO:0000259" key="8">
    <source>
        <dbReference type="PROSITE" id="PS50109"/>
    </source>
</evidence>
<dbReference type="EC" id="2.7.13.3" evidence="2"/>
<dbReference type="PROSITE" id="PS50110">
    <property type="entry name" value="RESPONSE_REGULATORY"/>
    <property type="match status" value="1"/>
</dbReference>
<dbReference type="SUPFAM" id="SSF52172">
    <property type="entry name" value="CheY-like"/>
    <property type="match status" value="1"/>
</dbReference>
<dbReference type="GO" id="GO:0005886">
    <property type="term" value="C:plasma membrane"/>
    <property type="evidence" value="ECO:0007669"/>
    <property type="project" value="TreeGrafter"/>
</dbReference>
<feature type="compositionally biased region" description="Basic and acidic residues" evidence="7">
    <location>
        <begin position="252"/>
        <end position="264"/>
    </location>
</feature>
<dbReference type="CDD" id="cd00082">
    <property type="entry name" value="HisKA"/>
    <property type="match status" value="1"/>
</dbReference>
<evidence type="ECO:0000256" key="5">
    <source>
        <dbReference type="ARBA" id="ARBA00022777"/>
    </source>
</evidence>
<dbReference type="Proteomes" id="UP001310594">
    <property type="component" value="Unassembled WGS sequence"/>
</dbReference>
<keyword evidence="3 6" id="KW-0597">Phosphoprotein</keyword>
<evidence type="ECO:0000256" key="2">
    <source>
        <dbReference type="ARBA" id="ARBA00012438"/>
    </source>
</evidence>
<dbReference type="PANTHER" id="PTHR43047">
    <property type="entry name" value="TWO-COMPONENT HISTIDINE PROTEIN KINASE"/>
    <property type="match status" value="1"/>
</dbReference>
<reference evidence="10" key="1">
    <citation type="submission" date="2023-08" db="EMBL/GenBank/DDBJ databases">
        <title>Black Yeasts Isolated from many extreme environments.</title>
        <authorList>
            <person name="Coleine C."/>
            <person name="Stajich J.E."/>
            <person name="Selbmann L."/>
        </authorList>
    </citation>
    <scope>NUCLEOTIDE SEQUENCE</scope>
    <source>
        <strain evidence="10">CCFEE 5810</strain>
    </source>
</reference>
<organism evidence="10 11">
    <name type="scientific">Elasticomyces elasticus</name>
    <dbReference type="NCBI Taxonomy" id="574655"/>
    <lineage>
        <taxon>Eukaryota</taxon>
        <taxon>Fungi</taxon>
        <taxon>Dikarya</taxon>
        <taxon>Ascomycota</taxon>
        <taxon>Pezizomycotina</taxon>
        <taxon>Dothideomycetes</taxon>
        <taxon>Dothideomycetidae</taxon>
        <taxon>Mycosphaerellales</taxon>
        <taxon>Teratosphaeriaceae</taxon>
        <taxon>Elasticomyces</taxon>
    </lineage>
</organism>
<dbReference type="SMART" id="SM00388">
    <property type="entry name" value="HisKA"/>
    <property type="match status" value="1"/>
</dbReference>
<dbReference type="PANTHER" id="PTHR43047:SF72">
    <property type="entry name" value="OSMOSENSING HISTIDINE PROTEIN KINASE SLN1"/>
    <property type="match status" value="1"/>
</dbReference>
<feature type="domain" description="Response regulatory" evidence="9">
    <location>
        <begin position="929"/>
        <end position="1064"/>
    </location>
</feature>
<comment type="caution">
    <text evidence="10">The sequence shown here is derived from an EMBL/GenBank/DDBJ whole genome shotgun (WGS) entry which is preliminary data.</text>
</comment>
<feature type="region of interest" description="Disordered" evidence="7">
    <location>
        <begin position="250"/>
        <end position="284"/>
    </location>
</feature>
<feature type="region of interest" description="Disordered" evidence="7">
    <location>
        <begin position="528"/>
        <end position="549"/>
    </location>
</feature>
<dbReference type="InterPro" id="IPR005467">
    <property type="entry name" value="His_kinase_dom"/>
</dbReference>
<evidence type="ECO:0000256" key="6">
    <source>
        <dbReference type="PROSITE-ProRule" id="PRU00169"/>
    </source>
</evidence>
<dbReference type="InterPro" id="IPR036890">
    <property type="entry name" value="HATPase_C_sf"/>
</dbReference>
<dbReference type="InterPro" id="IPR003661">
    <property type="entry name" value="HisK_dim/P_dom"/>
</dbReference>
<protein>
    <recommendedName>
        <fullName evidence="2">histidine kinase</fullName>
        <ecNumber evidence="2">2.7.13.3</ecNumber>
    </recommendedName>
</protein>
<dbReference type="PROSITE" id="PS50109">
    <property type="entry name" value="HIS_KIN"/>
    <property type="match status" value="1"/>
</dbReference>
<dbReference type="InterPro" id="IPR004358">
    <property type="entry name" value="Sig_transdc_His_kin-like_C"/>
</dbReference>
<dbReference type="Gene3D" id="1.10.287.130">
    <property type="match status" value="1"/>
</dbReference>
<evidence type="ECO:0000256" key="4">
    <source>
        <dbReference type="ARBA" id="ARBA00022679"/>
    </source>
</evidence>
<dbReference type="SMART" id="SM00387">
    <property type="entry name" value="HATPase_c"/>
    <property type="match status" value="1"/>
</dbReference>
<dbReference type="SUPFAM" id="SSF55781">
    <property type="entry name" value="GAF domain-like"/>
    <property type="match status" value="1"/>
</dbReference>
<evidence type="ECO:0000256" key="1">
    <source>
        <dbReference type="ARBA" id="ARBA00000085"/>
    </source>
</evidence>
<keyword evidence="5" id="KW-0418">Kinase</keyword>
<dbReference type="InterPro" id="IPR011006">
    <property type="entry name" value="CheY-like_superfamily"/>
</dbReference>
<dbReference type="EMBL" id="JAVRQU010000014">
    <property type="protein sequence ID" value="KAK5695150.1"/>
    <property type="molecule type" value="Genomic_DNA"/>
</dbReference>
<gene>
    <name evidence="10" type="ORF">LTR97_008656</name>
</gene>
<evidence type="ECO:0000259" key="9">
    <source>
        <dbReference type="PROSITE" id="PS50110"/>
    </source>
</evidence>
<feature type="domain" description="Histidine kinase" evidence="8">
    <location>
        <begin position="471"/>
        <end position="740"/>
    </location>
</feature>
<name>A0AAN7W3S2_9PEZI</name>
<dbReference type="Pfam" id="PF02518">
    <property type="entry name" value="HATPase_c"/>
    <property type="match status" value="1"/>
</dbReference>
<dbReference type="Gene3D" id="3.40.50.2300">
    <property type="match status" value="1"/>
</dbReference>
<dbReference type="SUPFAM" id="SSF47384">
    <property type="entry name" value="Homodimeric domain of signal transducing histidine kinase"/>
    <property type="match status" value="1"/>
</dbReference>
<evidence type="ECO:0000313" key="11">
    <source>
        <dbReference type="Proteomes" id="UP001310594"/>
    </source>
</evidence>
<accession>A0AAN7W3S2</accession>
<sequence length="1074" mass="117100">MGDISSPQHPLRSKDSWASDALSRRVLGRVSATCITDHLRTWQVRRFCQVKPALVSYATRSTTGKAAGTDIAEGDFALTAILRCVLLELRADLAFISLLDDTTQYFIAGTTSLTDPWVAEASFESTQWYGCDTVLHAGGLCNRTIQLDGPSSIYEEFDMSSEDYTKSLPFVNGEIASFRHYAGVPIVTSDGFAIGTLFTMANEPAKSALLRSQHQFLCDSAAHVMKQLEQAVQALEAQRTAQFSSAIVSLARDTHKPDSERDSSPPRTPKRRTTQSENKSSLDSHYHQAAQLLVDKLDLDEVFLQELPLHGHATNFQGYGPPNGHTDARFLAHVSAHGNHSIRELPPGVLQYMFNHCPDGEMFYKIATSNGVIMTSSRLDRNLKSSLAHSLGSELSTAFPDAQQLLLIPLWDPVHARVVAVTVGISRGWGRVYTRANDLFPMASFCMSVIQQAHRLEAQHLDRQKADFLGSISHEMRSPLHGTLANIELVLETACTAEQRDMLETALASGRQLLNSIDKVLAYSQISAEPARDTRDDKEQHGTPEEGVKPRTATIRDVAESALWKALSRSGMSPRTESRFRRNSKVTHIVPDTKALDGVAEPGSPYNHTGLNVVLDVTPMMLPPELDSAALSTIVEELALNALRNTPNGCVRISAQLDTSATLARPYLLLRVADSGKGIPDDFLKHRLFVPFSQADQVESGVGLGLSLVKHNVEVLGAQIAIQSHPSEGTVVSVSVPIALPRDVVAYDRTTSLAKSPLTSVQLYAPAQSLNRRQRKASELLEASLSQNVLDLWQIPLKPWDPTKPPDVVIIPEEHVTDFATEHVHIAEVRQLILAPVIKTSLPQTATKLSLFSPFTPTRLAEALSVLLTGTNAPDLCGSPTELPTSTLNADAGHFAERTSSVVDCDAHQQPAQSPEADVRTAPRQLTPSMLLVDDNAINLKVLGTFAKKCGVKDIVMVSSGQDAIDAYERTIADDSFRGYDVVFMDLSMPTVSGFEATAAIRDLEKQANYARDAEGQSIHASIVALTGLVSAKDRRAAFDAGVDEYVTKPANVKNIAEIIERWKGGNLGPVKDR</sequence>
<dbReference type="Pfam" id="PF00072">
    <property type="entry name" value="Response_reg"/>
    <property type="match status" value="1"/>
</dbReference>
<dbReference type="SUPFAM" id="SSF55874">
    <property type="entry name" value="ATPase domain of HSP90 chaperone/DNA topoisomerase II/histidine kinase"/>
    <property type="match status" value="1"/>
</dbReference>
<dbReference type="AlphaFoldDB" id="A0AAN7W3S2"/>
<evidence type="ECO:0000256" key="7">
    <source>
        <dbReference type="SAM" id="MobiDB-lite"/>
    </source>
</evidence>
<evidence type="ECO:0000256" key="3">
    <source>
        <dbReference type="ARBA" id="ARBA00022553"/>
    </source>
</evidence>